<protein>
    <submittedName>
        <fullName evidence="1">Uncharacterized protein</fullName>
    </submittedName>
</protein>
<evidence type="ECO:0000313" key="2">
    <source>
        <dbReference type="Proteomes" id="UP000037315"/>
    </source>
</evidence>
<dbReference type="PATRIC" id="fig|1656095.3.peg.4602"/>
<keyword evidence="2" id="KW-1185">Reference proteome</keyword>
<accession>A0A0J8VNI7</accession>
<proteinExistence type="predicted"/>
<evidence type="ECO:0000313" key="1">
    <source>
        <dbReference type="EMBL" id="KMV34080.1"/>
    </source>
</evidence>
<comment type="caution">
    <text evidence="1">The sequence shown here is derived from an EMBL/GenBank/DDBJ whole genome shotgun (WGS) entry which is preliminary data.</text>
</comment>
<dbReference type="AlphaFoldDB" id="A0A0J8VNI7"/>
<dbReference type="Proteomes" id="UP000037315">
    <property type="component" value="Unassembled WGS sequence"/>
</dbReference>
<gene>
    <name evidence="1" type="ORF">ACH50_13640</name>
</gene>
<reference evidence="1 2" key="1">
    <citation type="submission" date="2015-06" db="EMBL/GenBank/DDBJ databases">
        <title>Genome sequencing of Cronobacter sp. strain DJ34 isolated from petroleum contaminated sludge of Duliajan Oil Fields, Assam, India.</title>
        <authorList>
            <person name="Pal S."/>
            <person name="Banerjee T.D."/>
            <person name="Roy A."/>
            <person name="Sar P."/>
            <person name="Kazy S.K."/>
        </authorList>
    </citation>
    <scope>NUCLEOTIDE SEQUENCE [LARGE SCALE GENOMIC DNA]</scope>
    <source>
        <strain evidence="1 2">DJ34</strain>
    </source>
</reference>
<organism evidence="1 2">
    <name type="scientific">Franconibacter pulveris</name>
    <dbReference type="NCBI Taxonomy" id="435910"/>
    <lineage>
        <taxon>Bacteria</taxon>
        <taxon>Pseudomonadati</taxon>
        <taxon>Pseudomonadota</taxon>
        <taxon>Gammaproteobacteria</taxon>
        <taxon>Enterobacterales</taxon>
        <taxon>Enterobacteriaceae</taxon>
        <taxon>Franconibacter</taxon>
    </lineage>
</organism>
<dbReference type="RefSeq" id="WP_048888172.1">
    <property type="nucleotide sequence ID" value="NZ_LFEJ01000017.1"/>
</dbReference>
<name>A0A0J8VNI7_9ENTR</name>
<dbReference type="EMBL" id="LFEJ01000017">
    <property type="protein sequence ID" value="KMV34080.1"/>
    <property type="molecule type" value="Genomic_DNA"/>
</dbReference>
<sequence length="168" mass="18457">MEVSTILAGGAVVILTLRALGDVMARRRVADDIRAVRDEITAIKYPPAPDNYLCHETARRIQEHAGASQCRFLLAAFSRALTAEGYRLTRNAAEQEIIHTEKLKALAERMAEEKNNAQPYAEHHPDGQITEPFYAAGPIGQIVWLINASAADGWYITTAAEKSASLQI</sequence>